<dbReference type="AlphaFoldDB" id="A0A8H7I2C5"/>
<organism evidence="3 4">
    <name type="scientific">Rhizoctonia solani</name>
    <dbReference type="NCBI Taxonomy" id="456999"/>
    <lineage>
        <taxon>Eukaryota</taxon>
        <taxon>Fungi</taxon>
        <taxon>Dikarya</taxon>
        <taxon>Basidiomycota</taxon>
        <taxon>Agaricomycotina</taxon>
        <taxon>Agaricomycetes</taxon>
        <taxon>Cantharellales</taxon>
        <taxon>Ceratobasidiaceae</taxon>
        <taxon>Rhizoctonia</taxon>
    </lineage>
</organism>
<dbReference type="PANTHER" id="PTHR10219:SF25">
    <property type="entry name" value="PLECKSTRIN HOMOLOGY DOMAIN-CONTAINING FAMILY A MEMBER 8"/>
    <property type="match status" value="1"/>
</dbReference>
<comment type="caution">
    <text evidence="3">The sequence shown here is derived from an EMBL/GenBank/DDBJ whole genome shotgun (WGS) entry which is preliminary data.</text>
</comment>
<dbReference type="SUPFAM" id="SSF110004">
    <property type="entry name" value="Glycolipid transfer protein, GLTP"/>
    <property type="match status" value="1"/>
</dbReference>
<gene>
    <name evidence="3" type="ORF">RHS03_00409</name>
</gene>
<keyword evidence="1" id="KW-0813">Transport</keyword>
<evidence type="ECO:0000259" key="2">
    <source>
        <dbReference type="Pfam" id="PF08718"/>
    </source>
</evidence>
<feature type="non-terminal residue" evidence="3">
    <location>
        <position position="327"/>
    </location>
</feature>
<proteinExistence type="predicted"/>
<dbReference type="Pfam" id="PF08718">
    <property type="entry name" value="GLTP"/>
    <property type="match status" value="1"/>
</dbReference>
<dbReference type="FunFam" id="1.10.3520.10:FF:000001">
    <property type="entry name" value="Pleckstrin domain-containing family A member 8"/>
    <property type="match status" value="1"/>
</dbReference>
<dbReference type="GO" id="GO:0016020">
    <property type="term" value="C:membrane"/>
    <property type="evidence" value="ECO:0007669"/>
    <property type="project" value="TreeGrafter"/>
</dbReference>
<feature type="domain" description="Glycolipid transfer protein" evidence="2">
    <location>
        <begin position="153"/>
        <end position="291"/>
    </location>
</feature>
<name>A0A8H7I2C5_9AGAM</name>
<dbReference type="Gene3D" id="1.10.3520.10">
    <property type="entry name" value="Glycolipid transfer protein"/>
    <property type="match status" value="1"/>
</dbReference>
<sequence>MNEAPVSPKDIESTKIEYATDLVVLFCPKLLCFKNVEVVLDINLGGGVIVARRIVPGPSSKMTFNNVKGVESGKVALSLCVTIVSDDVLGKPGPRALIDLGSLIYKIAPATKDCFKVSTTLSSTRFFNDQVMSNFIQSLKKSFVDVPVTEDGVETASFLDASEGLCALFDHFNATAFRPVQSDLHGNIAKVRTRLNSHPSESATLEKLVANEKKESKQPATEGLMWLLRGLAFTCKALQHCQADQTAELTAGFNKSYPETLKPHHNFVVKGVFAVALKACPYRKDFYTKIGSPPDDQLNAWLGALDAIVTRMDAFYKAGGHGEVYKA</sequence>
<dbReference type="GO" id="GO:0005829">
    <property type="term" value="C:cytosol"/>
    <property type="evidence" value="ECO:0007669"/>
    <property type="project" value="TreeGrafter"/>
</dbReference>
<dbReference type="GO" id="GO:1902388">
    <property type="term" value="F:ceramide 1-phosphate transfer activity"/>
    <property type="evidence" value="ECO:0007669"/>
    <property type="project" value="TreeGrafter"/>
</dbReference>
<accession>A0A8H7I2C5</accession>
<dbReference type="GO" id="GO:1902387">
    <property type="term" value="F:ceramide 1-phosphate binding"/>
    <property type="evidence" value="ECO:0007669"/>
    <property type="project" value="TreeGrafter"/>
</dbReference>
<dbReference type="InterPro" id="IPR036497">
    <property type="entry name" value="GLTP_sf"/>
</dbReference>
<dbReference type="OrthoDB" id="205255at2759"/>
<dbReference type="InterPro" id="IPR014830">
    <property type="entry name" value="Glycolipid_transfer_prot_dom"/>
</dbReference>
<evidence type="ECO:0000256" key="1">
    <source>
        <dbReference type="ARBA" id="ARBA00022448"/>
    </source>
</evidence>
<reference evidence="3" key="1">
    <citation type="submission" date="2020-09" db="EMBL/GenBank/DDBJ databases">
        <title>Comparative genome analyses of four rice-infecting Rhizoctonia solani isolates reveal extensive enrichment of homogalacturonan modification genes.</title>
        <authorList>
            <person name="Lee D.-Y."/>
            <person name="Jeon J."/>
            <person name="Kim K.-T."/>
            <person name="Cheong K."/>
            <person name="Song H."/>
            <person name="Choi G."/>
            <person name="Ko J."/>
            <person name="Opiyo S.O."/>
            <person name="Zuo S."/>
            <person name="Madhav S."/>
            <person name="Lee Y.-H."/>
            <person name="Wang G.-L."/>
        </authorList>
    </citation>
    <scope>NUCLEOTIDE SEQUENCE</scope>
    <source>
        <strain evidence="3">AG1-IA WGL</strain>
    </source>
</reference>
<protein>
    <submittedName>
        <fullName evidence="3">Glycolipid transfer protein (GLTP)</fullName>
    </submittedName>
</protein>
<evidence type="ECO:0000313" key="3">
    <source>
        <dbReference type="EMBL" id="KAF8713810.1"/>
    </source>
</evidence>
<dbReference type="Proteomes" id="UP000602905">
    <property type="component" value="Unassembled WGS sequence"/>
</dbReference>
<dbReference type="EMBL" id="JACYCD010000022">
    <property type="protein sequence ID" value="KAF8713810.1"/>
    <property type="molecule type" value="Genomic_DNA"/>
</dbReference>
<dbReference type="PANTHER" id="PTHR10219">
    <property type="entry name" value="GLYCOLIPID TRANSFER PROTEIN-RELATED"/>
    <property type="match status" value="1"/>
</dbReference>
<evidence type="ECO:0000313" key="4">
    <source>
        <dbReference type="Proteomes" id="UP000602905"/>
    </source>
</evidence>